<dbReference type="Proteomes" id="UP000018482">
    <property type="component" value="Unassembled WGS sequence"/>
</dbReference>
<proteinExistence type="predicted"/>
<protein>
    <submittedName>
        <fullName evidence="1">Uncharacterized protein</fullName>
    </submittedName>
</protein>
<sequence>MIDSLSKFIGSFFREEKQNDDYTNRFHWYLKQLESGGDTNKKIETVKNILAVIVNYLNFDEAIQSFEIEGGPQDNSNIERIYDALAYEANVIINMSVYRNIHPDDVKYYKGCAINGDGPISLQVNELPILLNPWHPKRVIDNLSSINDQNIFDGKQYNYNIENNYLYPMDIVVCHGANHSQFAARIHHQGHTIIKQSRDYSPLYEYIYFDGMSFKKIIDDSEIDIKFDEKLVFYAGVIFECGRTLLECSYKRFE</sequence>
<dbReference type="InterPro" id="IPR046556">
    <property type="entry name" value="DUF6710"/>
</dbReference>
<evidence type="ECO:0000313" key="2">
    <source>
        <dbReference type="Proteomes" id="UP000018482"/>
    </source>
</evidence>
<dbReference type="eggNOG" id="ENOG5031PBS">
    <property type="taxonomic scope" value="Bacteria"/>
</dbReference>
<reference evidence="1 2" key="1">
    <citation type="submission" date="2013-05" db="EMBL/GenBank/DDBJ databases">
        <authorList>
            <person name="Richards V.P."/>
            <person name="Durkin S.A.S."/>
            <person name="Kim M."/>
            <person name="Pavinski Bitar P.D."/>
            <person name="Stanhope M.J."/>
            <person name="Town C.D."/>
            <person name="Venter J.C."/>
        </authorList>
    </citation>
    <scope>NUCLEOTIDE SEQUENCE [LARGE SCALE GENOMIC DNA]</scope>
    <source>
        <strain evidence="1 2">LMG 14747</strain>
    </source>
</reference>
<comment type="caution">
    <text evidence="1">The sequence shown here is derived from an EMBL/GenBank/DDBJ whole genome shotgun (WGS) entry which is preliminary data.</text>
</comment>
<accession>V6Z0R3</accession>
<dbReference type="AlphaFoldDB" id="V6Z0R3"/>
<gene>
    <name evidence="1" type="ORF">SAG0136_04190</name>
</gene>
<organism evidence="1 2">
    <name type="scientific">Streptococcus agalactiae LMG 14747</name>
    <dbReference type="NCBI Taxonomy" id="1154860"/>
    <lineage>
        <taxon>Bacteria</taxon>
        <taxon>Bacillati</taxon>
        <taxon>Bacillota</taxon>
        <taxon>Bacilli</taxon>
        <taxon>Lactobacillales</taxon>
        <taxon>Streptococcaceae</taxon>
        <taxon>Streptococcus</taxon>
    </lineage>
</organism>
<name>V6Z0R3_STRAG</name>
<evidence type="ECO:0000313" key="1">
    <source>
        <dbReference type="EMBL" id="ESV54462.1"/>
    </source>
</evidence>
<dbReference type="Pfam" id="PF20457">
    <property type="entry name" value="DUF6710"/>
    <property type="match status" value="1"/>
</dbReference>
<dbReference type="EMBL" id="ANQC01000060">
    <property type="protein sequence ID" value="ESV54462.1"/>
    <property type="molecule type" value="Genomic_DNA"/>
</dbReference>